<keyword evidence="9" id="KW-1185">Reference proteome</keyword>
<keyword evidence="3 8" id="KW-0418">Kinase</keyword>
<organism evidence="8 9">
    <name type="scientific">Kineosporia babensis</name>
    <dbReference type="NCBI Taxonomy" id="499548"/>
    <lineage>
        <taxon>Bacteria</taxon>
        <taxon>Bacillati</taxon>
        <taxon>Actinomycetota</taxon>
        <taxon>Actinomycetes</taxon>
        <taxon>Kineosporiales</taxon>
        <taxon>Kineosporiaceae</taxon>
        <taxon>Kineosporia</taxon>
    </lineage>
</organism>
<feature type="region of interest" description="Disordered" evidence="6">
    <location>
        <begin position="315"/>
        <end position="376"/>
    </location>
</feature>
<dbReference type="AlphaFoldDB" id="A0A9X1NQ44"/>
<dbReference type="Gene3D" id="1.10.510.10">
    <property type="entry name" value="Transferase(Phosphotransferase) domain 1"/>
    <property type="match status" value="1"/>
</dbReference>
<reference evidence="8" key="1">
    <citation type="submission" date="2021-11" db="EMBL/GenBank/DDBJ databases">
        <title>Streptomyces corallinus and Kineosporia corallina sp. nov., two new coral-derived marine actinobacteria.</title>
        <authorList>
            <person name="Buangrab K."/>
            <person name="Sutthacheep M."/>
            <person name="Yeemin T."/>
            <person name="Harunari E."/>
            <person name="Igarashi Y."/>
            <person name="Sripreechasak P."/>
            <person name="Kanchanasin P."/>
            <person name="Tanasupawat S."/>
            <person name="Phongsopitanun W."/>
        </authorList>
    </citation>
    <scope>NUCLEOTIDE SEQUENCE</scope>
    <source>
        <strain evidence="8">JCM 31032</strain>
    </source>
</reference>
<evidence type="ECO:0000313" key="8">
    <source>
        <dbReference type="EMBL" id="MCD5317103.1"/>
    </source>
</evidence>
<dbReference type="InterPro" id="IPR017441">
    <property type="entry name" value="Protein_kinase_ATP_BS"/>
</dbReference>
<evidence type="ECO:0000256" key="6">
    <source>
        <dbReference type="SAM" id="MobiDB-lite"/>
    </source>
</evidence>
<dbReference type="CDD" id="cd14014">
    <property type="entry name" value="STKc_PknB_like"/>
    <property type="match status" value="1"/>
</dbReference>
<evidence type="ECO:0000256" key="5">
    <source>
        <dbReference type="PROSITE-ProRule" id="PRU10141"/>
    </source>
</evidence>
<evidence type="ECO:0000313" key="9">
    <source>
        <dbReference type="Proteomes" id="UP001138997"/>
    </source>
</evidence>
<evidence type="ECO:0000256" key="2">
    <source>
        <dbReference type="ARBA" id="ARBA00022741"/>
    </source>
</evidence>
<keyword evidence="8" id="KW-0723">Serine/threonine-protein kinase</keyword>
<dbReference type="RefSeq" id="WP_231449954.1">
    <property type="nucleotide sequence ID" value="NZ_JAJOMB010000042.1"/>
</dbReference>
<dbReference type="Gene3D" id="3.30.200.20">
    <property type="entry name" value="Phosphorylase Kinase, domain 1"/>
    <property type="match status" value="1"/>
</dbReference>
<feature type="compositionally biased region" description="Polar residues" evidence="6">
    <location>
        <begin position="332"/>
        <end position="342"/>
    </location>
</feature>
<accession>A0A9X1NQ44</accession>
<dbReference type="InterPro" id="IPR011009">
    <property type="entry name" value="Kinase-like_dom_sf"/>
</dbReference>
<feature type="binding site" evidence="5">
    <location>
        <position position="42"/>
    </location>
    <ligand>
        <name>ATP</name>
        <dbReference type="ChEBI" id="CHEBI:30616"/>
    </ligand>
</feature>
<dbReference type="Pfam" id="PF00069">
    <property type="entry name" value="Pkinase"/>
    <property type="match status" value="1"/>
</dbReference>
<gene>
    <name evidence="8" type="ORF">LR394_40040</name>
</gene>
<feature type="domain" description="Protein kinase" evidence="7">
    <location>
        <begin position="14"/>
        <end position="271"/>
    </location>
</feature>
<keyword evidence="1" id="KW-0808">Transferase</keyword>
<dbReference type="InterPro" id="IPR000719">
    <property type="entry name" value="Prot_kinase_dom"/>
</dbReference>
<dbReference type="Proteomes" id="UP001138997">
    <property type="component" value="Unassembled WGS sequence"/>
</dbReference>
<dbReference type="GO" id="GO:0005524">
    <property type="term" value="F:ATP binding"/>
    <property type="evidence" value="ECO:0007669"/>
    <property type="project" value="UniProtKB-UniRule"/>
</dbReference>
<keyword evidence="2 5" id="KW-0547">Nucleotide-binding</keyword>
<dbReference type="SUPFAM" id="SSF56112">
    <property type="entry name" value="Protein kinase-like (PK-like)"/>
    <property type="match status" value="1"/>
</dbReference>
<dbReference type="PROSITE" id="PS50011">
    <property type="entry name" value="PROTEIN_KINASE_DOM"/>
    <property type="match status" value="1"/>
</dbReference>
<sequence>MPTSEQQPSTIGPYQVDRRLGHGGMGEVFLGFSAAGDPAAVKRIKRDQLNPGTRARFEREAKIAQTLTGTNRVARFLDADPYADSPWMSMQYVPGLTLRDFVGQHGALELPLVASVTALLAEGLDAVHRVKLLHRDLKPQNVMLGAEGPIIIDFGLGAFVEPAEDSLSTPGQLIGTVMCMAPEQAVGDLELTTATDVYGLGTVLLYAAAGRYPWGEASLIEVLGHLKNPDANPDVSAVPAPLRPLIASMLARNVWERPALADVVDVCAGLFKEFGVKPWEARQALIAHVKKSAAAVMREPEPPPWDQKAKNWLISDQPDTTDQGDMVLTDEPGSQDSQNESGSEGEKPAKSSVRRVLPSTRVAERLRSEYAARPGL</sequence>
<dbReference type="InterPro" id="IPR008271">
    <property type="entry name" value="Ser/Thr_kinase_AS"/>
</dbReference>
<dbReference type="GO" id="GO:0004674">
    <property type="term" value="F:protein serine/threonine kinase activity"/>
    <property type="evidence" value="ECO:0007669"/>
    <property type="project" value="UniProtKB-KW"/>
</dbReference>
<protein>
    <submittedName>
        <fullName evidence="8">Serine/threonine protein kinase</fullName>
    </submittedName>
</protein>
<dbReference type="PANTHER" id="PTHR43289:SF34">
    <property type="entry name" value="SERINE_THREONINE-PROTEIN KINASE YBDM-RELATED"/>
    <property type="match status" value="1"/>
</dbReference>
<dbReference type="SMART" id="SM00220">
    <property type="entry name" value="S_TKc"/>
    <property type="match status" value="1"/>
</dbReference>
<dbReference type="EMBL" id="JAJOMB010000042">
    <property type="protein sequence ID" value="MCD5317103.1"/>
    <property type="molecule type" value="Genomic_DNA"/>
</dbReference>
<dbReference type="PROSITE" id="PS00107">
    <property type="entry name" value="PROTEIN_KINASE_ATP"/>
    <property type="match status" value="1"/>
</dbReference>
<dbReference type="PANTHER" id="PTHR43289">
    <property type="entry name" value="MITOGEN-ACTIVATED PROTEIN KINASE KINASE KINASE 20-RELATED"/>
    <property type="match status" value="1"/>
</dbReference>
<proteinExistence type="predicted"/>
<evidence type="ECO:0000256" key="1">
    <source>
        <dbReference type="ARBA" id="ARBA00022679"/>
    </source>
</evidence>
<name>A0A9X1NQ44_9ACTN</name>
<keyword evidence="4 5" id="KW-0067">ATP-binding</keyword>
<evidence type="ECO:0000256" key="3">
    <source>
        <dbReference type="ARBA" id="ARBA00022777"/>
    </source>
</evidence>
<comment type="caution">
    <text evidence="8">The sequence shown here is derived from an EMBL/GenBank/DDBJ whole genome shotgun (WGS) entry which is preliminary data.</text>
</comment>
<dbReference type="PROSITE" id="PS00108">
    <property type="entry name" value="PROTEIN_KINASE_ST"/>
    <property type="match status" value="1"/>
</dbReference>
<evidence type="ECO:0000259" key="7">
    <source>
        <dbReference type="PROSITE" id="PS50011"/>
    </source>
</evidence>
<evidence type="ECO:0000256" key="4">
    <source>
        <dbReference type="ARBA" id="ARBA00022840"/>
    </source>
</evidence>